<evidence type="ECO:0000313" key="4">
    <source>
        <dbReference type="Proteomes" id="UP000092993"/>
    </source>
</evidence>
<reference evidence="3 4" key="1">
    <citation type="submission" date="2016-03" db="EMBL/GenBank/DDBJ databases">
        <title>Whole genome sequencing of Grifola frondosa 9006-11.</title>
        <authorList>
            <person name="Min B."/>
            <person name="Park H."/>
            <person name="Kim J.-G."/>
            <person name="Cho H."/>
            <person name="Oh Y.-L."/>
            <person name="Kong W.-S."/>
            <person name="Choi I.-G."/>
        </authorList>
    </citation>
    <scope>NUCLEOTIDE SEQUENCE [LARGE SCALE GENOMIC DNA]</scope>
    <source>
        <strain evidence="3 4">9006-11</strain>
    </source>
</reference>
<accession>A0A1C7M8T9</accession>
<keyword evidence="4" id="KW-1185">Reference proteome</keyword>
<dbReference type="Proteomes" id="UP000092993">
    <property type="component" value="Unassembled WGS sequence"/>
</dbReference>
<keyword evidence="1" id="KW-1133">Transmembrane helix</keyword>
<sequence>MVIRRRRTEVLFKKPLMQPKLGEALKEHDEVAVKGWKEEIDTLLVFAGLFSAVLTAFNIESYKLLQPQLDPAQTTNAILMQISAQLGSFSMNTGFVNSTDPPFALPPLSNPQFQRPLSPLAAASVGILVKQWLNQYASGLASISPQEARIRQFRYDNLEKWRVVDIMTRLGLFLIGLLLFLNMFPSRTVFYVASILVAVLLLFTAITT</sequence>
<dbReference type="OrthoDB" id="3185525at2759"/>
<keyword evidence="1" id="KW-0472">Membrane</keyword>
<feature type="domain" description="DUF6535" evidence="2">
    <location>
        <begin position="23"/>
        <end position="181"/>
    </location>
</feature>
<feature type="transmembrane region" description="Helical" evidence="1">
    <location>
        <begin position="163"/>
        <end position="183"/>
    </location>
</feature>
<comment type="caution">
    <text evidence="3">The sequence shown here is derived from an EMBL/GenBank/DDBJ whole genome shotgun (WGS) entry which is preliminary data.</text>
</comment>
<dbReference type="EMBL" id="LUGG01000007">
    <property type="protein sequence ID" value="OBZ73335.1"/>
    <property type="molecule type" value="Genomic_DNA"/>
</dbReference>
<dbReference type="Pfam" id="PF20153">
    <property type="entry name" value="DUF6535"/>
    <property type="match status" value="1"/>
</dbReference>
<proteinExistence type="predicted"/>
<feature type="transmembrane region" description="Helical" evidence="1">
    <location>
        <begin position="189"/>
        <end position="207"/>
    </location>
</feature>
<dbReference type="OMA" id="WRNEINI"/>
<name>A0A1C7M8T9_GRIFR</name>
<protein>
    <recommendedName>
        <fullName evidence="2">DUF6535 domain-containing protein</fullName>
    </recommendedName>
</protein>
<dbReference type="InterPro" id="IPR045338">
    <property type="entry name" value="DUF6535"/>
</dbReference>
<evidence type="ECO:0000313" key="3">
    <source>
        <dbReference type="EMBL" id="OBZ73335.1"/>
    </source>
</evidence>
<evidence type="ECO:0000256" key="1">
    <source>
        <dbReference type="SAM" id="Phobius"/>
    </source>
</evidence>
<keyword evidence="1" id="KW-0812">Transmembrane</keyword>
<evidence type="ECO:0000259" key="2">
    <source>
        <dbReference type="Pfam" id="PF20153"/>
    </source>
</evidence>
<organism evidence="3 4">
    <name type="scientific">Grifola frondosa</name>
    <name type="common">Maitake</name>
    <name type="synonym">Polyporus frondosus</name>
    <dbReference type="NCBI Taxonomy" id="5627"/>
    <lineage>
        <taxon>Eukaryota</taxon>
        <taxon>Fungi</taxon>
        <taxon>Dikarya</taxon>
        <taxon>Basidiomycota</taxon>
        <taxon>Agaricomycotina</taxon>
        <taxon>Agaricomycetes</taxon>
        <taxon>Polyporales</taxon>
        <taxon>Grifolaceae</taxon>
        <taxon>Grifola</taxon>
    </lineage>
</organism>
<gene>
    <name evidence="3" type="ORF">A0H81_07178</name>
</gene>
<dbReference type="AlphaFoldDB" id="A0A1C7M8T9"/>